<name>T0RL41_SAPDV</name>
<feature type="region of interest" description="Disordered" evidence="1">
    <location>
        <begin position="18"/>
        <end position="64"/>
    </location>
</feature>
<dbReference type="AlphaFoldDB" id="T0RL41"/>
<dbReference type="VEuPathDB" id="FungiDB:SDRG_11707"/>
<feature type="compositionally biased region" description="Basic and acidic residues" evidence="1">
    <location>
        <begin position="147"/>
        <end position="158"/>
    </location>
</feature>
<dbReference type="Proteomes" id="UP000030762">
    <property type="component" value="Unassembled WGS sequence"/>
</dbReference>
<accession>T0RL41</accession>
<dbReference type="EMBL" id="JH767174">
    <property type="protein sequence ID" value="EQC30652.1"/>
    <property type="molecule type" value="Genomic_DNA"/>
</dbReference>
<feature type="region of interest" description="Disordered" evidence="1">
    <location>
        <begin position="136"/>
        <end position="158"/>
    </location>
</feature>
<sequence length="413" mass="44929">MRRRGQAVPLSQDEWVKSLQEQVAAQQATKPRGRRRPDDDNEPAVLAEDAPMTAAAPTGGRRRLTQQMTQEDYVRSLQEQIRLKHQREADEKAAAMAEPPAILEAKAPVALPIANNDVRGRRRVQQLSRDEWLASIEQQQQQQQALKVDEPPKRGRMTREEYIRSLEARIDHAAEEPAAPTPVPLPVPEPEKIPASSPEKPNDPVVEEACISDSEEQRTSPATTPAVKPKASKLVKPKQKAPAAKKVAKKALSSAKELPPANAKAHRRTLPLPSSPPQALNIIEIPSPVAAVMDAYKEIQAQNVAMKAQLEEQRQLLQVIRESISAPPAAATPPQRLLPPGTIAKTARGRSKIPTRSSSLSSCANTAAEFLFSAACSLGPARVTSKPESHHAAPHRHASPLEWTSPMSNAAGS</sequence>
<feature type="compositionally biased region" description="Basic residues" evidence="1">
    <location>
        <begin position="230"/>
        <end position="239"/>
    </location>
</feature>
<dbReference type="OMA" id="SQDEWVK"/>
<feature type="region of interest" description="Disordered" evidence="1">
    <location>
        <begin position="381"/>
        <end position="413"/>
    </location>
</feature>
<feature type="region of interest" description="Disordered" evidence="1">
    <location>
        <begin position="327"/>
        <end position="359"/>
    </location>
</feature>
<keyword evidence="3" id="KW-1185">Reference proteome</keyword>
<evidence type="ECO:0000313" key="2">
    <source>
        <dbReference type="EMBL" id="EQC30652.1"/>
    </source>
</evidence>
<proteinExistence type="predicted"/>
<reference evidence="2 3" key="1">
    <citation type="submission" date="2012-04" db="EMBL/GenBank/DDBJ databases">
        <title>The Genome Sequence of Saprolegnia declina VS20.</title>
        <authorList>
            <consortium name="The Broad Institute Genome Sequencing Platform"/>
            <person name="Russ C."/>
            <person name="Nusbaum C."/>
            <person name="Tyler B."/>
            <person name="van West P."/>
            <person name="Dieguez-Uribeondo J."/>
            <person name="de Bruijn I."/>
            <person name="Tripathy S."/>
            <person name="Jiang R."/>
            <person name="Young S.K."/>
            <person name="Zeng Q."/>
            <person name="Gargeya S."/>
            <person name="Fitzgerald M."/>
            <person name="Haas B."/>
            <person name="Abouelleil A."/>
            <person name="Alvarado L."/>
            <person name="Arachchi H.M."/>
            <person name="Berlin A."/>
            <person name="Chapman S.B."/>
            <person name="Goldberg J."/>
            <person name="Griggs A."/>
            <person name="Gujja S."/>
            <person name="Hansen M."/>
            <person name="Howarth C."/>
            <person name="Imamovic A."/>
            <person name="Larimer J."/>
            <person name="McCowen C."/>
            <person name="Montmayeur A."/>
            <person name="Murphy C."/>
            <person name="Neiman D."/>
            <person name="Pearson M."/>
            <person name="Priest M."/>
            <person name="Roberts A."/>
            <person name="Saif S."/>
            <person name="Shea T."/>
            <person name="Sisk P."/>
            <person name="Sykes S."/>
            <person name="Wortman J."/>
            <person name="Nusbaum C."/>
            <person name="Birren B."/>
        </authorList>
    </citation>
    <scope>NUCLEOTIDE SEQUENCE [LARGE SCALE GENOMIC DNA]</scope>
    <source>
        <strain evidence="2 3">VS20</strain>
    </source>
</reference>
<evidence type="ECO:0000256" key="1">
    <source>
        <dbReference type="SAM" id="MobiDB-lite"/>
    </source>
</evidence>
<feature type="compositionally biased region" description="Pro residues" evidence="1">
    <location>
        <begin position="179"/>
        <end position="188"/>
    </location>
</feature>
<gene>
    <name evidence="2" type="ORF">SDRG_11707</name>
</gene>
<feature type="compositionally biased region" description="Polar residues" evidence="1">
    <location>
        <begin position="19"/>
        <end position="29"/>
    </location>
</feature>
<feature type="region of interest" description="Disordered" evidence="1">
    <location>
        <begin position="170"/>
        <end position="277"/>
    </location>
</feature>
<dbReference type="OrthoDB" id="10506586at2759"/>
<evidence type="ECO:0000313" key="3">
    <source>
        <dbReference type="Proteomes" id="UP000030762"/>
    </source>
</evidence>
<feature type="compositionally biased region" description="Low complexity" evidence="1">
    <location>
        <begin position="240"/>
        <end position="256"/>
    </location>
</feature>
<dbReference type="RefSeq" id="XP_008615978.1">
    <property type="nucleotide sequence ID" value="XM_008617756.1"/>
</dbReference>
<dbReference type="GeneID" id="19952434"/>
<organism evidence="2 3">
    <name type="scientific">Saprolegnia diclina (strain VS20)</name>
    <dbReference type="NCBI Taxonomy" id="1156394"/>
    <lineage>
        <taxon>Eukaryota</taxon>
        <taxon>Sar</taxon>
        <taxon>Stramenopiles</taxon>
        <taxon>Oomycota</taxon>
        <taxon>Saprolegniomycetes</taxon>
        <taxon>Saprolegniales</taxon>
        <taxon>Saprolegniaceae</taxon>
        <taxon>Saprolegnia</taxon>
    </lineage>
</organism>
<protein>
    <submittedName>
        <fullName evidence="2">Uncharacterized protein</fullName>
    </submittedName>
</protein>
<dbReference type="InParanoid" id="T0RL41"/>